<sequence>MAVPKITFEIGNVIELRTALWKFDEEQDALLLTGCDVLFVGAEPFSMCKTSYRSLNTDFTLLRRLRIAMLLSLVRRVLFSHFVRRRRLVWNDRREGDDPDDGDWWWIRRSKVGRRFVKTVNEAFS</sequence>
<reference evidence="1 2" key="1">
    <citation type="submission" date="2020-02" db="EMBL/GenBank/DDBJ databases">
        <authorList>
            <person name="Ferguson B K."/>
        </authorList>
    </citation>
    <scope>NUCLEOTIDE SEQUENCE [LARGE SCALE GENOMIC DNA]</scope>
</reference>
<organism evidence="1 2">
    <name type="scientific">Nesidiocoris tenuis</name>
    <dbReference type="NCBI Taxonomy" id="355587"/>
    <lineage>
        <taxon>Eukaryota</taxon>
        <taxon>Metazoa</taxon>
        <taxon>Ecdysozoa</taxon>
        <taxon>Arthropoda</taxon>
        <taxon>Hexapoda</taxon>
        <taxon>Insecta</taxon>
        <taxon>Pterygota</taxon>
        <taxon>Neoptera</taxon>
        <taxon>Paraneoptera</taxon>
        <taxon>Hemiptera</taxon>
        <taxon>Heteroptera</taxon>
        <taxon>Panheteroptera</taxon>
        <taxon>Cimicomorpha</taxon>
        <taxon>Miridae</taxon>
        <taxon>Dicyphina</taxon>
        <taxon>Nesidiocoris</taxon>
    </lineage>
</organism>
<dbReference type="Proteomes" id="UP000479000">
    <property type="component" value="Unassembled WGS sequence"/>
</dbReference>
<accession>A0A6H5GXG7</accession>
<dbReference type="AlphaFoldDB" id="A0A6H5GXG7"/>
<proteinExistence type="predicted"/>
<gene>
    <name evidence="1" type="ORF">NTEN_LOCUS13172</name>
</gene>
<name>A0A6H5GXG7_9HEMI</name>
<evidence type="ECO:0000313" key="1">
    <source>
        <dbReference type="EMBL" id="CAB0007926.1"/>
    </source>
</evidence>
<dbReference type="EMBL" id="CADCXU010019816">
    <property type="protein sequence ID" value="CAB0007926.1"/>
    <property type="molecule type" value="Genomic_DNA"/>
</dbReference>
<protein>
    <submittedName>
        <fullName evidence="1">Uncharacterized protein</fullName>
    </submittedName>
</protein>
<keyword evidence="2" id="KW-1185">Reference proteome</keyword>
<evidence type="ECO:0000313" key="2">
    <source>
        <dbReference type="Proteomes" id="UP000479000"/>
    </source>
</evidence>